<keyword evidence="5" id="KW-0010">Activator</keyword>
<feature type="domain" description="ARID" evidence="10">
    <location>
        <begin position="331"/>
        <end position="422"/>
    </location>
</feature>
<comment type="similarity">
    <text evidence="1 8">Belongs to the RAP1 family.</text>
</comment>
<keyword evidence="7 8" id="KW-0539">Nucleus</keyword>
<dbReference type="GO" id="GO:0042162">
    <property type="term" value="F:telomeric DNA binding"/>
    <property type="evidence" value="ECO:0007669"/>
    <property type="project" value="TreeGrafter"/>
</dbReference>
<dbReference type="Pfam" id="PF11626">
    <property type="entry name" value="Rap1_C"/>
    <property type="match status" value="1"/>
</dbReference>
<feature type="compositionally biased region" description="Acidic residues" evidence="9">
    <location>
        <begin position="304"/>
        <end position="323"/>
    </location>
</feature>
<feature type="compositionally biased region" description="Acidic residues" evidence="9">
    <location>
        <begin position="272"/>
        <end position="287"/>
    </location>
</feature>
<dbReference type="SMART" id="SM01014">
    <property type="entry name" value="ARID"/>
    <property type="match status" value="1"/>
</dbReference>
<evidence type="ECO:0000256" key="2">
    <source>
        <dbReference type="ARBA" id="ARBA00022454"/>
    </source>
</evidence>
<dbReference type="SUPFAM" id="SSF46774">
    <property type="entry name" value="ARID-like"/>
    <property type="match status" value="1"/>
</dbReference>
<evidence type="ECO:0000256" key="8">
    <source>
        <dbReference type="RuleBase" id="RU367107"/>
    </source>
</evidence>
<dbReference type="Pfam" id="PF16589">
    <property type="entry name" value="BRCT_2"/>
    <property type="match status" value="1"/>
</dbReference>
<evidence type="ECO:0000256" key="7">
    <source>
        <dbReference type="ARBA" id="ARBA00023242"/>
    </source>
</evidence>
<dbReference type="Gene3D" id="1.10.10.2170">
    <property type="match status" value="1"/>
</dbReference>
<dbReference type="GO" id="GO:0010833">
    <property type="term" value="P:telomere maintenance via telomere lengthening"/>
    <property type="evidence" value="ECO:0007669"/>
    <property type="project" value="UniProtKB-UniRule"/>
</dbReference>
<evidence type="ECO:0000256" key="5">
    <source>
        <dbReference type="ARBA" id="ARBA00023159"/>
    </source>
</evidence>
<feature type="compositionally biased region" description="Basic and acidic residues" evidence="9">
    <location>
        <begin position="592"/>
        <end position="605"/>
    </location>
</feature>
<sequence length="848" mass="95921">MASHVTYDGVPGSGGTIFKGIKFWVSVSVPQRASIIEKIESNGGVVVPRERDADMLIADHAKKNAPPESYSWKFITESVSAGIIQVEDKYLIDSPPNEPRSILAGPRAKKTRTPFTTHDDALIAKYVLEEGINTAGNVMYMNLAEKYPHHPWQSWRARAVKFVSCLSDEETIRLARLADVAPNSASTTAKHITRHQREERGQAPRTNATSSTGSEPSRDRTEPSPRVTRVSTSESARRSEAASPIHSNRRGHTKAAVHETSGEGTSQHQDSIDSDEPAAPEEQEVVEDERGGEHEAHEHGQEEAGAELEGQQEEEDDAQDDVSVDGGPSSFSERDQFFSDLRDYCEASGKRLHTRCVIEDHEVDLFDLYQAVSAQSVPPDEVDWKQVAEDVGLGRSQRKEVTAGLLQSSYNRYLSDFAEAMMSFEDNEEDPDEVMAEEDGTVFPDEETAPNLTTPRPSQHHRVLSSTLSGPGESRPRKRSPDKRPTTPERLPKRRRTVHTEIPMTPEDKLRTTQRPSAPSSAPGNLHRILDEEEVETGEPSQVTPQQQPSLEETFDMTPSQQLRSETELVLNPEPAETPTLYFSPMARSSGRRNDGRLETIHEEAPSTYTPTRSRPKKRALPPSFEQAQPPQSREQPRERQQHEELERRQQQQQQQRQQEDRQQAESRRRDEQQAHEQDRAQAPQRQRDSGQQQRPQQSRQTTADTSDPDEDNVEEKKQQYRNCRKDYLIQGYKEHEIVEAMRRTTMTPGEAMDIVIKSIRDGRGVPDDCEGIWTDRDDSQLKYVVRVSGLGGMPGGDGAEERRRKEKAQKMLDRLLYKHGEARVKLRKKFLRELALAQREMERGMQA</sequence>
<evidence type="ECO:0000259" key="10">
    <source>
        <dbReference type="PROSITE" id="PS51011"/>
    </source>
</evidence>
<evidence type="ECO:0000313" key="12">
    <source>
        <dbReference type="Proteomes" id="UP000240760"/>
    </source>
</evidence>
<evidence type="ECO:0000256" key="6">
    <source>
        <dbReference type="ARBA" id="ARBA00023163"/>
    </source>
</evidence>
<feature type="compositionally biased region" description="Low complexity" evidence="9">
    <location>
        <begin position="681"/>
        <end position="701"/>
    </location>
</feature>
<dbReference type="GO" id="GO:0070187">
    <property type="term" value="C:shelterin complex"/>
    <property type="evidence" value="ECO:0007669"/>
    <property type="project" value="TreeGrafter"/>
</dbReference>
<dbReference type="CDD" id="cd16100">
    <property type="entry name" value="ARID"/>
    <property type="match status" value="1"/>
</dbReference>
<dbReference type="Gene3D" id="1.10.10.60">
    <property type="entry name" value="Homeodomain-like"/>
    <property type="match status" value="1"/>
</dbReference>
<feature type="compositionally biased region" description="Basic and acidic residues" evidence="9">
    <location>
        <begin position="658"/>
        <end position="680"/>
    </location>
</feature>
<keyword evidence="3 8" id="KW-0779">Telomere</keyword>
<evidence type="ECO:0000313" key="11">
    <source>
        <dbReference type="EMBL" id="PTB76684.1"/>
    </source>
</evidence>
<feature type="region of interest" description="Disordered" evidence="9">
    <location>
        <begin position="182"/>
        <end position="335"/>
    </location>
</feature>
<reference evidence="11 12" key="1">
    <citation type="submission" date="2016-07" db="EMBL/GenBank/DDBJ databases">
        <title>Multiple horizontal gene transfer events from other fungi enriched the ability of initially mycotrophic Trichoderma (Ascomycota) to feed on dead plant biomass.</title>
        <authorList>
            <consortium name="DOE Joint Genome Institute"/>
            <person name="Aerts A."/>
            <person name="Atanasova L."/>
            <person name="Chenthamara K."/>
            <person name="Zhang J."/>
            <person name="Grujic M."/>
            <person name="Henrissat B."/>
            <person name="Kuo A."/>
            <person name="Salamov A."/>
            <person name="Lipzen A."/>
            <person name="Labutti K."/>
            <person name="Barry K."/>
            <person name="Miao Y."/>
            <person name="Rahimi M.J."/>
            <person name="Shen Q."/>
            <person name="Grigoriev I.V."/>
            <person name="Kubicek C.P."/>
            <person name="Druzhinina I.S."/>
        </authorList>
    </citation>
    <scope>NUCLEOTIDE SEQUENCE [LARGE SCALE GENOMIC DNA]</scope>
    <source>
        <strain evidence="11 12">ATCC 18648</strain>
    </source>
</reference>
<comment type="subunit">
    <text evidence="8">Homodimer.</text>
</comment>
<feature type="region of interest" description="Disordered" evidence="9">
    <location>
        <begin position="427"/>
        <end position="724"/>
    </location>
</feature>
<dbReference type="Pfam" id="PF08914">
    <property type="entry name" value="Myb_Rap1"/>
    <property type="match status" value="1"/>
</dbReference>
<keyword evidence="2 8" id="KW-0158">Chromosome</keyword>
<feature type="compositionally biased region" description="Basic and acidic residues" evidence="9">
    <location>
        <begin position="288"/>
        <end position="302"/>
    </location>
</feature>
<dbReference type="Proteomes" id="UP000240760">
    <property type="component" value="Unassembled WGS sequence"/>
</dbReference>
<evidence type="ECO:0000256" key="3">
    <source>
        <dbReference type="ARBA" id="ARBA00022895"/>
    </source>
</evidence>
<dbReference type="InterPro" id="IPR009057">
    <property type="entry name" value="Homeodomain-like_sf"/>
</dbReference>
<feature type="compositionally biased region" description="Polar residues" evidence="9">
    <location>
        <begin position="204"/>
        <end position="215"/>
    </location>
</feature>
<keyword evidence="4" id="KW-0805">Transcription regulation</keyword>
<dbReference type="SUPFAM" id="SSF46689">
    <property type="entry name" value="Homeodomain-like"/>
    <property type="match status" value="1"/>
</dbReference>
<dbReference type="InterPro" id="IPR036431">
    <property type="entry name" value="ARID_dom_sf"/>
</dbReference>
<dbReference type="PANTHER" id="PTHR16466:SF6">
    <property type="entry name" value="TELOMERIC REPEAT-BINDING FACTOR 2-INTERACTING PROTEIN 1"/>
    <property type="match status" value="1"/>
</dbReference>
<dbReference type="SMART" id="SM00501">
    <property type="entry name" value="BRIGHT"/>
    <property type="match status" value="1"/>
</dbReference>
<evidence type="ECO:0000256" key="9">
    <source>
        <dbReference type="SAM" id="MobiDB-lite"/>
    </source>
</evidence>
<feature type="compositionally biased region" description="Acidic residues" evidence="9">
    <location>
        <begin position="427"/>
        <end position="448"/>
    </location>
</feature>
<name>A0A2T4C586_TRILO</name>
<dbReference type="Gene3D" id="1.10.150.60">
    <property type="entry name" value="ARID DNA-binding domain"/>
    <property type="match status" value="1"/>
</dbReference>
<keyword evidence="6" id="KW-0804">Transcription</keyword>
<dbReference type="Pfam" id="PF01388">
    <property type="entry name" value="ARID"/>
    <property type="match status" value="1"/>
</dbReference>
<dbReference type="OrthoDB" id="435460at2759"/>
<dbReference type="InterPro" id="IPR021661">
    <property type="entry name" value="Rap1_C"/>
</dbReference>
<dbReference type="PANTHER" id="PTHR16466">
    <property type="entry name" value="TELOMERE REPEAT-BINDING FACTOR 2-INTERACTING PROTEIN 1"/>
    <property type="match status" value="1"/>
</dbReference>
<feature type="compositionally biased region" description="Basic and acidic residues" evidence="9">
    <location>
        <begin position="715"/>
        <end position="724"/>
    </location>
</feature>
<dbReference type="InterPro" id="IPR001357">
    <property type="entry name" value="BRCT_dom"/>
</dbReference>
<comment type="function">
    <text evidence="8">Involved in the regulation of telomere length, clustering and has a specific role in telomere position effect (TPE).</text>
</comment>
<protein>
    <recommendedName>
        <fullName evidence="8">DNA-binding protein RAP1</fullName>
    </recommendedName>
</protein>
<dbReference type="CDD" id="cd11655">
    <property type="entry name" value="rap1_myb-like"/>
    <property type="match status" value="1"/>
</dbReference>
<feature type="compositionally biased region" description="Basic and acidic residues" evidence="9">
    <location>
        <begin position="482"/>
        <end position="491"/>
    </location>
</feature>
<feature type="compositionally biased region" description="Basic and acidic residues" evidence="9">
    <location>
        <begin position="635"/>
        <end position="650"/>
    </location>
</feature>
<gene>
    <name evidence="11" type="ORF">M440DRAFT_1332207</name>
</gene>
<evidence type="ECO:0000256" key="1">
    <source>
        <dbReference type="ARBA" id="ARBA00010467"/>
    </source>
</evidence>
<evidence type="ECO:0000256" key="4">
    <source>
        <dbReference type="ARBA" id="ARBA00023015"/>
    </source>
</evidence>
<dbReference type="STRING" id="983965.A0A2T4C586"/>
<feature type="compositionally biased region" description="Polar residues" evidence="9">
    <location>
        <begin position="539"/>
        <end position="564"/>
    </location>
</feature>
<dbReference type="InterPro" id="IPR038104">
    <property type="entry name" value="Rap1_C_sf"/>
</dbReference>
<dbReference type="InterPro" id="IPR001606">
    <property type="entry name" value="ARID_dom"/>
</dbReference>
<accession>A0A2T4C586</accession>
<proteinExistence type="inferred from homology"/>
<dbReference type="GO" id="GO:0031848">
    <property type="term" value="P:protection from non-homologous end joining at telomere"/>
    <property type="evidence" value="ECO:0007669"/>
    <property type="project" value="TreeGrafter"/>
</dbReference>
<comment type="subcellular location">
    <subcellularLocation>
        <location evidence="8">Nucleus</location>
    </subcellularLocation>
    <subcellularLocation>
        <location evidence="8">Chromosome</location>
        <location evidence="8">Telomere</location>
    </subcellularLocation>
</comment>
<dbReference type="EMBL" id="KZ679131">
    <property type="protein sequence ID" value="PTB76684.1"/>
    <property type="molecule type" value="Genomic_DNA"/>
</dbReference>
<keyword evidence="12" id="KW-1185">Reference proteome</keyword>
<dbReference type="InterPro" id="IPR039595">
    <property type="entry name" value="TE2IP/Rap1"/>
</dbReference>
<dbReference type="AlphaFoldDB" id="A0A2T4C586"/>
<dbReference type="PROSITE" id="PS51011">
    <property type="entry name" value="ARID"/>
    <property type="match status" value="1"/>
</dbReference>
<organism evidence="11 12">
    <name type="scientific">Trichoderma longibrachiatum ATCC 18648</name>
    <dbReference type="NCBI Taxonomy" id="983965"/>
    <lineage>
        <taxon>Eukaryota</taxon>
        <taxon>Fungi</taxon>
        <taxon>Dikarya</taxon>
        <taxon>Ascomycota</taxon>
        <taxon>Pezizomycotina</taxon>
        <taxon>Sordariomycetes</taxon>
        <taxon>Hypocreomycetidae</taxon>
        <taxon>Hypocreales</taxon>
        <taxon>Hypocreaceae</taxon>
        <taxon>Trichoderma</taxon>
    </lineage>
</organism>
<feature type="compositionally biased region" description="Polar residues" evidence="9">
    <location>
        <begin position="513"/>
        <end position="523"/>
    </location>
</feature>
<dbReference type="InterPro" id="IPR015010">
    <property type="entry name" value="TERF2IP_Myb"/>
</dbReference>